<gene>
    <name evidence="2" type="ORF">SAMN05216215_1002205</name>
</gene>
<dbReference type="Pfam" id="PF13630">
    <property type="entry name" value="SdpI"/>
    <property type="match status" value="1"/>
</dbReference>
<dbReference type="Proteomes" id="UP000199529">
    <property type="component" value="Unassembled WGS sequence"/>
</dbReference>
<dbReference type="OrthoDB" id="3697642at2"/>
<keyword evidence="1" id="KW-1133">Transmembrane helix</keyword>
<accession>A0A1H2SHE9</accession>
<proteinExistence type="predicted"/>
<dbReference type="InterPro" id="IPR025962">
    <property type="entry name" value="SdpI/YhfL"/>
</dbReference>
<keyword evidence="3" id="KW-1185">Reference proteome</keyword>
<reference evidence="3" key="1">
    <citation type="submission" date="2016-10" db="EMBL/GenBank/DDBJ databases">
        <authorList>
            <person name="Varghese N."/>
            <person name="Submissions S."/>
        </authorList>
    </citation>
    <scope>NUCLEOTIDE SEQUENCE [LARGE SCALE GENOMIC DNA]</scope>
    <source>
        <strain evidence="3">CGMCC 4.3530</strain>
    </source>
</reference>
<organism evidence="2 3">
    <name type="scientific">Saccharopolyspora shandongensis</name>
    <dbReference type="NCBI Taxonomy" id="418495"/>
    <lineage>
        <taxon>Bacteria</taxon>
        <taxon>Bacillati</taxon>
        <taxon>Actinomycetota</taxon>
        <taxon>Actinomycetes</taxon>
        <taxon>Pseudonocardiales</taxon>
        <taxon>Pseudonocardiaceae</taxon>
        <taxon>Saccharopolyspora</taxon>
    </lineage>
</organism>
<name>A0A1H2SHE9_9PSEU</name>
<feature type="transmembrane region" description="Helical" evidence="1">
    <location>
        <begin position="6"/>
        <end position="31"/>
    </location>
</feature>
<dbReference type="AlphaFoldDB" id="A0A1H2SHE9"/>
<evidence type="ECO:0000256" key="1">
    <source>
        <dbReference type="SAM" id="Phobius"/>
    </source>
</evidence>
<protein>
    <submittedName>
        <fullName evidence="2">SdpI/YhfL protein family protein</fullName>
    </submittedName>
</protein>
<feature type="transmembrane region" description="Helical" evidence="1">
    <location>
        <begin position="68"/>
        <end position="87"/>
    </location>
</feature>
<dbReference type="STRING" id="418495.SAMN05216215_1002205"/>
<keyword evidence="1" id="KW-0812">Transmembrane</keyword>
<keyword evidence="1" id="KW-0472">Membrane</keyword>
<evidence type="ECO:0000313" key="2">
    <source>
        <dbReference type="EMBL" id="SDW30459.1"/>
    </source>
</evidence>
<dbReference type="EMBL" id="FNOK01000002">
    <property type="protein sequence ID" value="SDW30459.1"/>
    <property type="molecule type" value="Genomic_DNA"/>
</dbReference>
<feature type="transmembrane region" description="Helical" evidence="1">
    <location>
        <begin position="93"/>
        <end position="113"/>
    </location>
</feature>
<evidence type="ECO:0000313" key="3">
    <source>
        <dbReference type="Proteomes" id="UP000199529"/>
    </source>
</evidence>
<sequence>MAAYAVGVFAVQVILCALLVLGGAALLFLGFRGLRGQLVRNRYVGVRTPAAMRSEDAFELANRAAGPAMLAGGAIAVLAGASMPMLAATSSVVMVAVFGLVGAFALMTVGGVVGNRAAEAMPAPAAVGGCGGCAGGCCGVPKQS</sequence>